<evidence type="ECO:0000313" key="3">
    <source>
        <dbReference type="EMBL" id="CBZ24549.1"/>
    </source>
</evidence>
<feature type="compositionally biased region" description="Polar residues" evidence="2">
    <location>
        <begin position="774"/>
        <end position="789"/>
    </location>
</feature>
<evidence type="ECO:0000256" key="2">
    <source>
        <dbReference type="SAM" id="MobiDB-lite"/>
    </source>
</evidence>
<gene>
    <name evidence="3" type="ORF">LMXM_11_0940</name>
</gene>
<feature type="compositionally biased region" description="Low complexity" evidence="2">
    <location>
        <begin position="654"/>
        <end position="665"/>
    </location>
</feature>
<dbReference type="RefSeq" id="XP_003873065.1">
    <property type="nucleotide sequence ID" value="XM_003873016.1"/>
</dbReference>
<dbReference type="OMA" id="NSCATKH"/>
<feature type="compositionally biased region" description="Low complexity" evidence="2">
    <location>
        <begin position="1332"/>
        <end position="1343"/>
    </location>
</feature>
<feature type="compositionally biased region" description="Basic and acidic residues" evidence="2">
    <location>
        <begin position="1322"/>
        <end position="1331"/>
    </location>
</feature>
<feature type="compositionally biased region" description="Low complexity" evidence="2">
    <location>
        <begin position="574"/>
        <end position="596"/>
    </location>
</feature>
<sequence>MQSIDLNYLQQKSNECIQERHAPSSLYTTYACCQATMAVPQSYSTRFVPNGSSPARRSELASRIVAQKNYLSYCRDPLECGGAISLQQPSQCLPTAPSQQGGRASMFFDEERFDETRVVFINGEPHKVSSGHQSERTLYGLDSPTAAIRDVVVAAAANQAKKSNAVSSSGGARKRLYGPQQQSSTTRHVAEAKRQSVGSNGACKEQHGKGSTSPDRYRDYLSPSGRVYRLFRLHKRHLPPIGESEKAKGFSIHANGAKETSRTKQPRNRGSAECDREINGRCEVREDQVAADHPSSGWKPVKDGKVASPLRKGRITKPHKSHKASKNVRGKHNGRRQLDAASHQNSCATKHKCRRCQHSLSSTSPRNAPSESSSWLLSPSASPFEDIADTRTGGHECDGASSCRERRQRSHDHHGALQNDREDRRLPPIGGDQWHRPAPPPPLHRSSRPRDAHRRRRQHHEGGRHITKQRGSRSDVLSDSSELSSSLSDSAVCVWSSLSSSIDRASDTSDCVVMDKPQRSPPEEHWQRRGTARHRRAGSASPLLSEGDGKDQALLGCSRSCSSDRDPEWEDADSTSSPSSSTSLSSSELSSTSTWSAEVRRPRGRDGRQRHRRSAYSPPSPSRKGRRPGARGSASNRHRRRDGDKARNTRRPIRSSSSPSSSSDDSGSDRSPGKSRARSRVAQATQRRPHSRTLPPIVHAVVPAHLPGVLPPLMEEVLASTRYATSAATPLAQRLQIAQATDATHSCGSPAVPPPRLEQGTAGKGVGQSHDTVDSTQRAHQKMSTSPLQVNRFGDLVTPSAALSGPVCTSAQADDSDKGASPQQQPSHKTGGPTPSPATEPLDLDYITEHVLRVIQNRLAGKDNAHEDDAATALRKREAAGRERARQEEVREAVKRAAEQARLRDLLREAQQEARQARGEQLSLSSLTDSLRFVLAQITRLMEHGDGAGDDTAQLGLMHKATHKDGNPSTAVGTLNSSTLLYGAAGHDAMTPPDAGASGGSGSNTGDTAVAVEGGHAPSLPDSALDAATLQRLITELRRRRHGHQLELRLQRQREEAEAKALEAAQQQQQKQELDELVANEHQARASLHRTEEEALDEVLVRAASALEEAIGRMMGAQFRARMLLCEEEFNKRTEIVVTEEEEAADFWHFAADLWQAAEDAEAERLQAEAERMEEEAVTAKISKGCNGLGQRSSGSGTQSTAGVEKIVLSNLIPGQLLGIKGGKSIENGGKIRLIGDPHVEAVEAHARERRRLDRLRQQRLASGLPSHPGTNKANDAGGSRLSSRQPSTVRTGFTGGAVSALKPYSRASSHNFPVLSPGRLSQDESNRVGERSSSQSRLPSRSNFVSDGDVDLEVYGRQVEMMSKRRSRPSLPTSARGTPVKGSAEIATRPYNKRPSEGLLFMDMYSSEVGH</sequence>
<dbReference type="PhylomeDB" id="E9ANN8"/>
<feature type="compositionally biased region" description="Basic and acidic residues" evidence="2">
    <location>
        <begin position="388"/>
        <end position="398"/>
    </location>
</feature>
<dbReference type="GeneID" id="13454799"/>
<dbReference type="EMBL" id="FR799564">
    <property type="protein sequence ID" value="CBZ24549.1"/>
    <property type="molecule type" value="Genomic_DNA"/>
</dbReference>
<feature type="compositionally biased region" description="Polar residues" evidence="2">
    <location>
        <begin position="358"/>
        <end position="367"/>
    </location>
</feature>
<feature type="region of interest" description="Disordered" evidence="2">
    <location>
        <begin position="1261"/>
        <end position="1295"/>
    </location>
</feature>
<feature type="region of interest" description="Disordered" evidence="2">
    <location>
        <begin position="805"/>
        <end position="841"/>
    </location>
</feature>
<feature type="compositionally biased region" description="Basic and acidic residues" evidence="2">
    <location>
        <begin position="270"/>
        <end position="290"/>
    </location>
</feature>
<dbReference type="OrthoDB" id="266354at2759"/>
<feature type="compositionally biased region" description="Low complexity" evidence="2">
    <location>
        <begin position="368"/>
        <end position="383"/>
    </location>
</feature>
<evidence type="ECO:0000313" key="4">
    <source>
        <dbReference type="Proteomes" id="UP000007259"/>
    </source>
</evidence>
<name>E9ANN8_LEIMU</name>
<evidence type="ECO:0000256" key="1">
    <source>
        <dbReference type="SAM" id="Coils"/>
    </source>
</evidence>
<dbReference type="KEGG" id="lmi:LMXM_11_0940"/>
<accession>E9ANN8</accession>
<dbReference type="VEuPathDB" id="TriTrypDB:LmxM.11.0940"/>
<feature type="region of interest" description="Disordered" evidence="2">
    <location>
        <begin position="744"/>
        <end position="792"/>
    </location>
</feature>
<protein>
    <submittedName>
        <fullName evidence="3">Uncharacterized protein</fullName>
    </submittedName>
</protein>
<feature type="region of interest" description="Disordered" evidence="2">
    <location>
        <begin position="242"/>
        <end position="483"/>
    </location>
</feature>
<feature type="region of interest" description="Disordered" evidence="2">
    <location>
        <begin position="505"/>
        <end position="696"/>
    </location>
</feature>
<feature type="compositionally biased region" description="Basic and acidic residues" evidence="2">
    <location>
        <begin position="598"/>
        <end position="607"/>
    </location>
</feature>
<feature type="compositionally biased region" description="Low complexity" evidence="2">
    <location>
        <begin position="159"/>
        <end position="169"/>
    </location>
</feature>
<feature type="compositionally biased region" description="Basic and acidic residues" evidence="2">
    <location>
        <begin position="413"/>
        <end position="426"/>
    </location>
</feature>
<proteinExistence type="predicted"/>
<feature type="compositionally biased region" description="Polar residues" evidence="2">
    <location>
        <begin position="1281"/>
        <end position="1292"/>
    </location>
</feature>
<feature type="compositionally biased region" description="Basic residues" evidence="2">
    <location>
        <begin position="445"/>
        <end position="459"/>
    </location>
</feature>
<feature type="coiled-coil region" evidence="1">
    <location>
        <begin position="884"/>
        <end position="920"/>
    </location>
</feature>
<feature type="coiled-coil region" evidence="1">
    <location>
        <begin position="1156"/>
        <end position="1183"/>
    </location>
</feature>
<feature type="compositionally biased region" description="Basic residues" evidence="2">
    <location>
        <begin position="311"/>
        <end position="335"/>
    </location>
</feature>
<feature type="compositionally biased region" description="Basic residues" evidence="2">
    <location>
        <begin position="528"/>
        <end position="537"/>
    </location>
</feature>
<reference evidence="3 4" key="1">
    <citation type="journal article" date="2011" name="Genome Res.">
        <title>Chromosome and gene copy number variation allow major structural change between species and strains of Leishmania.</title>
        <authorList>
            <person name="Rogers M.B."/>
            <person name="Hilley J.D."/>
            <person name="Dickens N.J."/>
            <person name="Wilkes J."/>
            <person name="Bates P.A."/>
            <person name="Depledge D.P."/>
            <person name="Harris D."/>
            <person name="Her Y."/>
            <person name="Herzyk P."/>
            <person name="Imamura H."/>
            <person name="Otto T.D."/>
            <person name="Sanders M."/>
            <person name="Seeger K."/>
            <person name="Dujardin J.C."/>
            <person name="Berriman M."/>
            <person name="Smith D.F."/>
            <person name="Hertz-Fowler C."/>
            <person name="Mottram J.C."/>
        </authorList>
    </citation>
    <scope>NUCLEOTIDE SEQUENCE [LARGE SCALE GENOMIC DNA]</scope>
    <source>
        <strain evidence="3 4">MHOM/GT/2001/U1103</strain>
    </source>
</reference>
<dbReference type="Proteomes" id="UP000007259">
    <property type="component" value="Chromosome 11"/>
</dbReference>
<feature type="compositionally biased region" description="Basic and acidic residues" evidence="2">
    <location>
        <begin position="516"/>
        <end position="527"/>
    </location>
</feature>
<feature type="region of interest" description="Disordered" evidence="2">
    <location>
        <begin position="1363"/>
        <end position="1392"/>
    </location>
</feature>
<organism evidence="3 4">
    <name type="scientific">Leishmania mexicana (strain MHOM/GT/2001/U1103)</name>
    <dbReference type="NCBI Taxonomy" id="929439"/>
    <lineage>
        <taxon>Eukaryota</taxon>
        <taxon>Discoba</taxon>
        <taxon>Euglenozoa</taxon>
        <taxon>Kinetoplastea</taxon>
        <taxon>Metakinetoplastina</taxon>
        <taxon>Trypanosomatida</taxon>
        <taxon>Trypanosomatidae</taxon>
        <taxon>Leishmaniinae</taxon>
        <taxon>Leishmania</taxon>
    </lineage>
</organism>
<feature type="compositionally biased region" description="Low complexity" evidence="2">
    <location>
        <begin position="474"/>
        <end position="483"/>
    </location>
</feature>
<keyword evidence="1" id="KW-0175">Coiled coil</keyword>
<feature type="region of interest" description="Disordered" evidence="2">
    <location>
        <begin position="159"/>
        <end position="220"/>
    </location>
</feature>
<feature type="coiled-coil region" evidence="1">
    <location>
        <begin position="1045"/>
        <end position="1094"/>
    </location>
</feature>
<feature type="region of interest" description="Disordered" evidence="2">
    <location>
        <begin position="1309"/>
        <end position="1350"/>
    </location>
</feature>
<keyword evidence="4" id="KW-1185">Reference proteome</keyword>